<dbReference type="NCBIfam" id="TIGR01509">
    <property type="entry name" value="HAD-SF-IA-v3"/>
    <property type="match status" value="1"/>
</dbReference>
<dbReference type="InterPro" id="IPR006439">
    <property type="entry name" value="HAD-SF_hydro_IA"/>
</dbReference>
<accession>A0P757</accession>
<dbReference type="NCBIfam" id="TIGR01549">
    <property type="entry name" value="HAD-SF-IA-v1"/>
    <property type="match status" value="1"/>
</dbReference>
<dbReference type="GO" id="GO:0046872">
    <property type="term" value="F:metal ion binding"/>
    <property type="evidence" value="ECO:0007669"/>
    <property type="project" value="UniProtKB-KW"/>
</dbReference>
<evidence type="ECO:0000256" key="2">
    <source>
        <dbReference type="ARBA" id="ARBA00022801"/>
    </source>
</evidence>
<dbReference type="GO" id="GO:0008967">
    <property type="term" value="F:phosphoglycolate phosphatase activity"/>
    <property type="evidence" value="ECO:0007669"/>
    <property type="project" value="TreeGrafter"/>
</dbReference>
<keyword evidence="4" id="KW-0119">Carbohydrate metabolism</keyword>
<keyword evidence="1" id="KW-0479">Metal-binding</keyword>
<protein>
    <submittedName>
        <fullName evidence="5">Phosphoglycolate phosphatase</fullName>
    </submittedName>
</protein>
<keyword evidence="3" id="KW-0460">Magnesium</keyword>
<dbReference type="InterPro" id="IPR041492">
    <property type="entry name" value="HAD_2"/>
</dbReference>
<dbReference type="GO" id="GO:0005829">
    <property type="term" value="C:cytosol"/>
    <property type="evidence" value="ECO:0007669"/>
    <property type="project" value="TreeGrafter"/>
</dbReference>
<dbReference type="InterPro" id="IPR023214">
    <property type="entry name" value="HAD_sf"/>
</dbReference>
<dbReference type="InterPro" id="IPR036412">
    <property type="entry name" value="HAD-like_sf"/>
</dbReference>
<name>A0P757_9PROT</name>
<dbReference type="SUPFAM" id="SSF56784">
    <property type="entry name" value="HAD-like"/>
    <property type="match status" value="1"/>
</dbReference>
<reference evidence="5 6" key="1">
    <citation type="submission" date="2006-11" db="EMBL/GenBank/DDBJ databases">
        <authorList>
            <person name="Giovannoni S."/>
            <person name="Vergin K."/>
            <person name="Ferriera S."/>
            <person name="Johnson J."/>
            <person name="Kravitz S."/>
            <person name="Beeson K."/>
            <person name="Sutton G."/>
            <person name="Rogers Y.-H."/>
            <person name="Friedman R."/>
            <person name="Frazier M."/>
            <person name="Venter J.C."/>
        </authorList>
    </citation>
    <scope>NUCLEOTIDE SEQUENCE [LARGE SCALE GENOMIC DNA]</scope>
    <source>
        <strain evidence="5 6">HTCC2181</strain>
    </source>
</reference>
<dbReference type="Proteomes" id="UP000054262">
    <property type="component" value="Unassembled WGS sequence"/>
</dbReference>
<keyword evidence="2" id="KW-0378">Hydrolase</keyword>
<dbReference type="PANTHER" id="PTHR43434:SF23">
    <property type="entry name" value="PHOSPHOGLYCOLATE PHOSPHATASE"/>
    <property type="match status" value="1"/>
</dbReference>
<dbReference type="AlphaFoldDB" id="A0P757"/>
<dbReference type="InterPro" id="IPR023198">
    <property type="entry name" value="PGP-like_dom2"/>
</dbReference>
<dbReference type="GO" id="GO:0006281">
    <property type="term" value="P:DNA repair"/>
    <property type="evidence" value="ECO:0007669"/>
    <property type="project" value="TreeGrafter"/>
</dbReference>
<dbReference type="Pfam" id="PF13419">
    <property type="entry name" value="HAD_2"/>
    <property type="match status" value="1"/>
</dbReference>
<comment type="caution">
    <text evidence="5">The sequence shown here is derived from an EMBL/GenBank/DDBJ whole genome shotgun (WGS) entry which is preliminary data.</text>
</comment>
<evidence type="ECO:0000256" key="3">
    <source>
        <dbReference type="ARBA" id="ARBA00022842"/>
    </source>
</evidence>
<keyword evidence="6" id="KW-1185">Reference proteome</keyword>
<dbReference type="EMBL" id="AAUX01000001">
    <property type="protein sequence ID" value="EAV47367.1"/>
    <property type="molecule type" value="Genomic_DNA"/>
</dbReference>
<dbReference type="PANTHER" id="PTHR43434">
    <property type="entry name" value="PHOSPHOGLYCOLATE PHOSPHATASE"/>
    <property type="match status" value="1"/>
</dbReference>
<organism evidence="5 6">
    <name type="scientific">Methylophilales bacterium HTCC2181</name>
    <dbReference type="NCBI Taxonomy" id="383631"/>
    <lineage>
        <taxon>Bacteria</taxon>
        <taxon>Pseudomonadati</taxon>
        <taxon>Pseudomonadota</taxon>
        <taxon>Betaproteobacteria</taxon>
        <taxon>Nitrosomonadales</taxon>
        <taxon>OM43 clade</taxon>
    </lineage>
</organism>
<evidence type="ECO:0000256" key="1">
    <source>
        <dbReference type="ARBA" id="ARBA00022723"/>
    </source>
</evidence>
<evidence type="ECO:0000313" key="5">
    <source>
        <dbReference type="EMBL" id="EAV47367.1"/>
    </source>
</evidence>
<proteinExistence type="predicted"/>
<sequence>MHKAVLFDFDGTFADTAHDLISAANIIYHLYNKEPINFEEGRAIASDGTRAFLNMRFNEEEYDFSSLAQEFLNCYRENILNNPLLFTGICELIDFINKKKMSWGIVTNKPRSLTESILKHHKLNSLDVLLCGDDGFTPKPAPDLLNEAKRILGIEANEAIYVGDGKRDIVSANAAGMYSVLACYGYLKTTDQIEDWQANMIIHQPSDLITLIA</sequence>
<dbReference type="SFLD" id="SFLDS00003">
    <property type="entry name" value="Haloacid_Dehalogenase"/>
    <property type="match status" value="1"/>
</dbReference>
<gene>
    <name evidence="5" type="ORF">MB2181_04800</name>
</gene>
<dbReference type="SFLD" id="SFLDG01129">
    <property type="entry name" value="C1.5:_HAD__Beta-PGM__Phosphata"/>
    <property type="match status" value="1"/>
</dbReference>
<evidence type="ECO:0000256" key="4">
    <source>
        <dbReference type="ARBA" id="ARBA00023277"/>
    </source>
</evidence>
<dbReference type="InterPro" id="IPR050155">
    <property type="entry name" value="HAD-like_hydrolase_sf"/>
</dbReference>
<dbReference type="Gene3D" id="1.10.150.240">
    <property type="entry name" value="Putative phosphatase, domain 2"/>
    <property type="match status" value="1"/>
</dbReference>
<dbReference type="Gene3D" id="3.40.50.1000">
    <property type="entry name" value="HAD superfamily/HAD-like"/>
    <property type="match status" value="1"/>
</dbReference>
<evidence type="ECO:0000313" key="6">
    <source>
        <dbReference type="Proteomes" id="UP000054262"/>
    </source>
</evidence>